<name>A0ACC0JMU3_CHOFU</name>
<protein>
    <submittedName>
        <fullName evidence="1">Uncharacterized protein</fullName>
    </submittedName>
</protein>
<accession>A0ACC0JMU3</accession>
<sequence>MSEKRVERVIRNDVVLSLAVRVLECDGRLLAPLDSLERGGRQADIAKRYLPRTHSQSQEEPVHSLSLPGPGKDQSLAPNLAPIRVNMHLRSRRQDAEQPAEIVEETNNDKYDPNRGFEPYWPGGEWVFIKRTTKGTTKRTTTQPKLCGTTCNHLLKK</sequence>
<evidence type="ECO:0000313" key="2">
    <source>
        <dbReference type="Proteomes" id="UP001064048"/>
    </source>
</evidence>
<proteinExistence type="predicted"/>
<dbReference type="EMBL" id="CM046111">
    <property type="protein sequence ID" value="KAI8425448.1"/>
    <property type="molecule type" value="Genomic_DNA"/>
</dbReference>
<reference evidence="1 2" key="1">
    <citation type="journal article" date="2022" name="Genome Biol. Evol.">
        <title>The Spruce Budworm Genome: Reconstructing the Evolutionary History of Antifreeze Proteins.</title>
        <authorList>
            <person name="Beliveau C."/>
            <person name="Gagne P."/>
            <person name="Picq S."/>
            <person name="Vernygora O."/>
            <person name="Keeling C.I."/>
            <person name="Pinkney K."/>
            <person name="Doucet D."/>
            <person name="Wen F."/>
            <person name="Johnston J.S."/>
            <person name="Maaroufi H."/>
            <person name="Boyle B."/>
            <person name="Laroche J."/>
            <person name="Dewar K."/>
            <person name="Juretic N."/>
            <person name="Blackburn G."/>
            <person name="Nisole A."/>
            <person name="Brunet B."/>
            <person name="Brandao M."/>
            <person name="Lumley L."/>
            <person name="Duan J."/>
            <person name="Quan G."/>
            <person name="Lucarotti C.J."/>
            <person name="Roe A.D."/>
            <person name="Sperling F.A.H."/>
            <person name="Levesque R.C."/>
            <person name="Cusson M."/>
        </authorList>
    </citation>
    <scope>NUCLEOTIDE SEQUENCE [LARGE SCALE GENOMIC DNA]</scope>
    <source>
        <strain evidence="1">Glfc:IPQL:Cfum</strain>
    </source>
</reference>
<organism evidence="1 2">
    <name type="scientific">Choristoneura fumiferana</name>
    <name type="common">Spruce budworm moth</name>
    <name type="synonym">Archips fumiferana</name>
    <dbReference type="NCBI Taxonomy" id="7141"/>
    <lineage>
        <taxon>Eukaryota</taxon>
        <taxon>Metazoa</taxon>
        <taxon>Ecdysozoa</taxon>
        <taxon>Arthropoda</taxon>
        <taxon>Hexapoda</taxon>
        <taxon>Insecta</taxon>
        <taxon>Pterygota</taxon>
        <taxon>Neoptera</taxon>
        <taxon>Endopterygota</taxon>
        <taxon>Lepidoptera</taxon>
        <taxon>Glossata</taxon>
        <taxon>Ditrysia</taxon>
        <taxon>Tortricoidea</taxon>
        <taxon>Tortricidae</taxon>
        <taxon>Tortricinae</taxon>
        <taxon>Choristoneura</taxon>
    </lineage>
</organism>
<comment type="caution">
    <text evidence="1">The sequence shown here is derived from an EMBL/GenBank/DDBJ whole genome shotgun (WGS) entry which is preliminary data.</text>
</comment>
<gene>
    <name evidence="1" type="ORF">MSG28_007193</name>
</gene>
<dbReference type="Proteomes" id="UP001064048">
    <property type="component" value="Chromosome 11"/>
</dbReference>
<evidence type="ECO:0000313" key="1">
    <source>
        <dbReference type="EMBL" id="KAI8425448.1"/>
    </source>
</evidence>
<keyword evidence="2" id="KW-1185">Reference proteome</keyword>